<dbReference type="Proteomes" id="UP001300672">
    <property type="component" value="Chromosome"/>
</dbReference>
<evidence type="ECO:0000256" key="5">
    <source>
        <dbReference type="ARBA" id="ARBA00047422"/>
    </source>
</evidence>
<comment type="similarity">
    <text evidence="6 7">Belongs to the class I-like SAM-binding methyltransferase superfamily. C5-methyltransferase family.</text>
</comment>
<dbReference type="EMBL" id="CP124755">
    <property type="protein sequence ID" value="WGZ90784.1"/>
    <property type="molecule type" value="Genomic_DNA"/>
</dbReference>
<evidence type="ECO:0000313" key="9">
    <source>
        <dbReference type="EMBL" id="WGZ90784.1"/>
    </source>
</evidence>
<evidence type="ECO:0000256" key="7">
    <source>
        <dbReference type="RuleBase" id="RU000416"/>
    </source>
</evidence>
<dbReference type="InterPro" id="IPR001525">
    <property type="entry name" value="C5_MeTfrase"/>
</dbReference>
<protein>
    <recommendedName>
        <fullName evidence="8">Cytosine-specific methyltransferase</fullName>
        <ecNumber evidence="8">2.1.1.37</ecNumber>
    </recommendedName>
</protein>
<dbReference type="PRINTS" id="PR00105">
    <property type="entry name" value="C5METTRFRASE"/>
</dbReference>
<dbReference type="InterPro" id="IPR018117">
    <property type="entry name" value="C5_DNA_meth_AS"/>
</dbReference>
<feature type="active site" evidence="6">
    <location>
        <position position="70"/>
    </location>
</feature>
<dbReference type="REBASE" id="965878">
    <property type="entry name" value="M.TduGKL01ORF15075P"/>
</dbReference>
<dbReference type="Pfam" id="PF00145">
    <property type="entry name" value="DNA_methylase"/>
    <property type="match status" value="1"/>
</dbReference>
<comment type="catalytic activity">
    <reaction evidence="5 8">
        <text>a 2'-deoxycytidine in DNA + S-adenosyl-L-methionine = a 5-methyl-2'-deoxycytidine in DNA + S-adenosyl-L-homocysteine + H(+)</text>
        <dbReference type="Rhea" id="RHEA:13681"/>
        <dbReference type="Rhea" id="RHEA-COMP:11369"/>
        <dbReference type="Rhea" id="RHEA-COMP:11370"/>
        <dbReference type="ChEBI" id="CHEBI:15378"/>
        <dbReference type="ChEBI" id="CHEBI:57856"/>
        <dbReference type="ChEBI" id="CHEBI:59789"/>
        <dbReference type="ChEBI" id="CHEBI:85452"/>
        <dbReference type="ChEBI" id="CHEBI:85454"/>
        <dbReference type="EC" id="2.1.1.37"/>
    </reaction>
</comment>
<reference evidence="9" key="2">
    <citation type="submission" date="2023-04" db="EMBL/GenBank/DDBJ databases">
        <authorList>
            <person name="Beletskiy A.V."/>
            <person name="Mardanov A.V."/>
            <person name="Ravin N.V."/>
        </authorList>
    </citation>
    <scope>NUCLEOTIDE SEQUENCE</scope>
    <source>
        <strain evidence="9">GKL-01</strain>
    </source>
</reference>
<dbReference type="AlphaFoldDB" id="A0AA95H9F2"/>
<name>A0AA95H9F2_9GAMM</name>
<reference evidence="9" key="1">
    <citation type="journal article" date="2023" name="Int. J. Mol. Sci.">
        <title>Metagenomics Revealed a New Genus 'Candidatus Thiocaldithrix dubininis' gen. nov., sp. nov. and a New Species 'Candidatus Thiothrix putei' sp. nov. in the Family Thiotrichaceae, Some Members of Which Have Traits of Both Na+- and H+-Motive Energetics.</title>
        <authorList>
            <person name="Ravin N.V."/>
            <person name="Muntyan M.S."/>
            <person name="Smolyakov D.D."/>
            <person name="Rudenko T.S."/>
            <person name="Beletsky A.V."/>
            <person name="Mardanov A.V."/>
            <person name="Grabovich M.Y."/>
        </authorList>
    </citation>
    <scope>NUCLEOTIDE SEQUENCE</scope>
    <source>
        <strain evidence="9">GKL-01</strain>
    </source>
</reference>
<dbReference type="GO" id="GO:0032259">
    <property type="term" value="P:methylation"/>
    <property type="evidence" value="ECO:0007669"/>
    <property type="project" value="UniProtKB-KW"/>
</dbReference>
<dbReference type="Gene3D" id="3.40.50.150">
    <property type="entry name" value="Vaccinia Virus protein VP39"/>
    <property type="match status" value="1"/>
</dbReference>
<gene>
    <name evidence="9" type="primary">dcm</name>
    <name evidence="9" type="ORF">QJT80_15075</name>
</gene>
<evidence type="ECO:0000256" key="2">
    <source>
        <dbReference type="ARBA" id="ARBA00022679"/>
    </source>
</evidence>
<dbReference type="InterPro" id="IPR050750">
    <property type="entry name" value="C5-MTase"/>
</dbReference>
<dbReference type="EC" id="2.1.1.37" evidence="8"/>
<dbReference type="GO" id="GO:0003886">
    <property type="term" value="F:DNA (cytosine-5-)-methyltransferase activity"/>
    <property type="evidence" value="ECO:0007669"/>
    <property type="project" value="UniProtKB-EC"/>
</dbReference>
<evidence type="ECO:0000256" key="1">
    <source>
        <dbReference type="ARBA" id="ARBA00022603"/>
    </source>
</evidence>
<dbReference type="InterPro" id="IPR029063">
    <property type="entry name" value="SAM-dependent_MTases_sf"/>
</dbReference>
<evidence type="ECO:0000256" key="6">
    <source>
        <dbReference type="PROSITE-ProRule" id="PRU01016"/>
    </source>
</evidence>
<dbReference type="PROSITE" id="PS00095">
    <property type="entry name" value="C5_MTASE_2"/>
    <property type="match status" value="1"/>
</dbReference>
<organism evidence="9">
    <name type="scientific">Candidatus Thiocaldithrix dubininis</name>
    <dbReference type="NCBI Taxonomy" id="3080823"/>
    <lineage>
        <taxon>Bacteria</taxon>
        <taxon>Pseudomonadati</taxon>
        <taxon>Pseudomonadota</taxon>
        <taxon>Gammaproteobacteria</taxon>
        <taxon>Thiotrichales</taxon>
        <taxon>Thiotrichaceae</taxon>
        <taxon>Candidatus Thiocaldithrix</taxon>
    </lineage>
</organism>
<dbReference type="PANTHER" id="PTHR46098:SF1">
    <property type="entry name" value="TRNA (CYTOSINE(38)-C(5))-METHYLTRANSFERASE"/>
    <property type="match status" value="1"/>
</dbReference>
<keyword evidence="3 6" id="KW-0949">S-adenosyl-L-methionine</keyword>
<dbReference type="PANTHER" id="PTHR46098">
    <property type="entry name" value="TRNA (CYTOSINE(38)-C(5))-METHYLTRANSFERASE"/>
    <property type="match status" value="1"/>
</dbReference>
<dbReference type="PROSITE" id="PS00094">
    <property type="entry name" value="C5_MTASE_1"/>
    <property type="match status" value="1"/>
</dbReference>
<dbReference type="PROSITE" id="PS51679">
    <property type="entry name" value="SAM_MT_C5"/>
    <property type="match status" value="1"/>
</dbReference>
<keyword evidence="2 6" id="KW-0808">Transferase</keyword>
<dbReference type="SUPFAM" id="SSF53335">
    <property type="entry name" value="S-adenosyl-L-methionine-dependent methyltransferases"/>
    <property type="match status" value="1"/>
</dbReference>
<keyword evidence="4" id="KW-0680">Restriction system</keyword>
<dbReference type="NCBIfam" id="TIGR00675">
    <property type="entry name" value="dcm"/>
    <property type="match status" value="1"/>
</dbReference>
<dbReference type="Gene3D" id="3.90.120.30">
    <property type="match status" value="1"/>
</dbReference>
<evidence type="ECO:0000256" key="3">
    <source>
        <dbReference type="ARBA" id="ARBA00022691"/>
    </source>
</evidence>
<dbReference type="KEGG" id="tdu:QJT80_15075"/>
<dbReference type="GO" id="GO:0009307">
    <property type="term" value="P:DNA restriction-modification system"/>
    <property type="evidence" value="ECO:0007669"/>
    <property type="project" value="UniProtKB-KW"/>
</dbReference>
<accession>A0AA95H9F2</accession>
<dbReference type="CDD" id="cd00315">
    <property type="entry name" value="Cyt_C5_DNA_methylase"/>
    <property type="match status" value="1"/>
</dbReference>
<keyword evidence="1 6" id="KW-0489">Methyltransferase</keyword>
<sequence>MKFIDLFAGIGGFHLALKNLGLECVFSCEWDKHAQETYLANFGERPVGDIHQVVASDIPAFDILCAGFPCQPFSIAGVSKKNSLGRKHGFEDEKQGNLFFEIIRIAKYHRPKVLFLENVKNLLSHDKGNTWKVIYHEISKLNYEVFYQVVDGKDYVPQHRKRIFIVAFDKNTYPNIQFEFPVPPKKRIYELSDVIEKSVEDKYTLTKKLWDYLYQRKIEQQDKGNGFGYGLVNVAVDQYTRTISARYYKDGSEVLIAQSNNIPRRLIPRECARLQGFPEDFQIVVSDMQAYKQFGNSVVVPVIQAIAQNILATIKAYQSGEARQTNIQLSLLGAL</sequence>
<proteinExistence type="inferred from homology"/>
<dbReference type="InterPro" id="IPR031303">
    <property type="entry name" value="C5_meth_CS"/>
</dbReference>
<evidence type="ECO:0000256" key="8">
    <source>
        <dbReference type="RuleBase" id="RU000417"/>
    </source>
</evidence>
<evidence type="ECO:0000256" key="4">
    <source>
        <dbReference type="ARBA" id="ARBA00022747"/>
    </source>
</evidence>